<accession>A0A1S1HHI6</accession>
<dbReference type="Pfam" id="PF09832">
    <property type="entry name" value="DUF2059"/>
    <property type="match status" value="1"/>
</dbReference>
<name>A0A1S1HHI6_9SPHN</name>
<sequence>MPVQNGKFEDIIVTHNTRARSGCSAYCRFWLGSALILAASVTSAVAPARAAAAENDISQRRALCTRSIALSGLDQVMDTNIREAVEDSFRTLSAAFPDDTDTISAYRDSLGEAMAAAKAPVLSRLRESCAAAFSVEELTGINAFYESSAGRAWLEKGRTLMVPALEKAVSDVTPEIIVDAQRRFCARVGGCKKEPAASTARPTS</sequence>
<reference evidence="2 3" key="1">
    <citation type="submission" date="2016-09" db="EMBL/GenBank/DDBJ databases">
        <title>Metabolic pathway, cell adaptation mechanisms and a novel monoxygenase revealed through proteogenomic-transcription analysis of a Sphingomonas haloaromaticamans strain degrading the fungicide ortho-phenylphenol.</title>
        <authorList>
            <person name="Perruchon C."/>
            <person name="Papadopoulou E.S."/>
            <person name="Rousidou C."/>
            <person name="Vasileiadis S."/>
            <person name="Tanou G."/>
            <person name="Amoutzias G."/>
            <person name="Molassiotis A."/>
            <person name="Karpouzas D.G."/>
        </authorList>
    </citation>
    <scope>NUCLEOTIDE SEQUENCE [LARGE SCALE GENOMIC DNA]</scope>
    <source>
        <strain evidence="2 3">P3</strain>
    </source>
</reference>
<dbReference type="InterPro" id="IPR018637">
    <property type="entry name" value="DUF2059"/>
</dbReference>
<evidence type="ECO:0000313" key="3">
    <source>
        <dbReference type="Proteomes" id="UP000179467"/>
    </source>
</evidence>
<proteinExistence type="predicted"/>
<dbReference type="RefSeq" id="WP_070934758.1">
    <property type="nucleotide sequence ID" value="NZ_MIPT01000001.1"/>
</dbReference>
<protein>
    <recommendedName>
        <fullName evidence="1">DUF2059 domain-containing protein</fullName>
    </recommendedName>
</protein>
<dbReference type="EMBL" id="MIPT01000001">
    <property type="protein sequence ID" value="OHT21759.1"/>
    <property type="molecule type" value="Genomic_DNA"/>
</dbReference>
<dbReference type="OrthoDB" id="7595862at2"/>
<gene>
    <name evidence="2" type="ORF">BHE75_03770</name>
</gene>
<organism evidence="2 3">
    <name type="scientific">Edaphosphingomonas haloaromaticamans</name>
    <dbReference type="NCBI Taxonomy" id="653954"/>
    <lineage>
        <taxon>Bacteria</taxon>
        <taxon>Pseudomonadati</taxon>
        <taxon>Pseudomonadota</taxon>
        <taxon>Alphaproteobacteria</taxon>
        <taxon>Sphingomonadales</taxon>
        <taxon>Rhizorhabdaceae</taxon>
        <taxon>Edaphosphingomonas</taxon>
    </lineage>
</organism>
<comment type="caution">
    <text evidence="2">The sequence shown here is derived from an EMBL/GenBank/DDBJ whole genome shotgun (WGS) entry which is preliminary data.</text>
</comment>
<feature type="domain" description="DUF2059" evidence="1">
    <location>
        <begin position="130"/>
        <end position="166"/>
    </location>
</feature>
<dbReference type="Proteomes" id="UP000179467">
    <property type="component" value="Unassembled WGS sequence"/>
</dbReference>
<evidence type="ECO:0000259" key="1">
    <source>
        <dbReference type="Pfam" id="PF09832"/>
    </source>
</evidence>
<keyword evidence="3" id="KW-1185">Reference proteome</keyword>
<evidence type="ECO:0000313" key="2">
    <source>
        <dbReference type="EMBL" id="OHT21759.1"/>
    </source>
</evidence>
<dbReference type="AlphaFoldDB" id="A0A1S1HHI6"/>